<dbReference type="Pfam" id="PF09709">
    <property type="entry name" value="Cas_Csd1"/>
    <property type="match status" value="1"/>
</dbReference>
<sequence>MILQSLYRYHQLLQERESENESIPRAEYSSVDVSFEVQLNEHGHVVAIIQPESANGKISKIKHVVPKQEKRSSGIKPYFLCDKPSYLFGAALPEAKHGWAYREAMRKLWKDVLKHIKTKSPDILALHSFLELSYEQLEEQIKQLADKTLLKSLSNGGLCVLKYAPTGQFLHKNRDIQLAWEDYYNRVADNVTEKRTLFTCLITGEKMQTDQIARLHPSIKNIAGAQSSGAAIVSFNKESFCSYGREQSYNAPTSKTATDAYGYVLNKFLSDPAHRVRMNDTTVVFWAESLATKEQDWMASLLQNFDEDAGQSDEDSIRTRVKSVVTRIRQGQHFNDTFADLNKDTTFYILGLSPNAARLSIRFWYTGTIGELGERVWRHYQDLSIVGLERSPTIRELLRETAIGHDWSNISPNIEGQMMRSFLLGLPYSRSVFAQLMNRIRAEGDEPKKGLYKIGAVRAAMIKAYLLRYYRFNKNPLEGEITMELNKQSKSIPYHLGRLFACLERTQESALGQSINASIRDRFWGAASATPANVFPRLLSLAQHHIAKDEKWGKNNDYRIQEVMNTLPPQFPKRLTLEEQGMFALGYYHQRQEFFTKKAEN</sequence>
<gene>
    <name evidence="1" type="ORF">SAMN05443507_1319</name>
</gene>
<organism evidence="1 2">
    <name type="scientific">Alicyclobacillus tolerans</name>
    <dbReference type="NCBI Taxonomy" id="90970"/>
    <lineage>
        <taxon>Bacteria</taxon>
        <taxon>Bacillati</taxon>
        <taxon>Bacillota</taxon>
        <taxon>Bacilli</taxon>
        <taxon>Bacillales</taxon>
        <taxon>Alicyclobacillaceae</taxon>
        <taxon>Alicyclobacillus</taxon>
    </lineage>
</organism>
<dbReference type="Proteomes" id="UP000184016">
    <property type="component" value="Unassembled WGS sequence"/>
</dbReference>
<dbReference type="InterPro" id="IPR010144">
    <property type="entry name" value="CRISPR-assoc_prot_Csd1-typ"/>
</dbReference>
<accession>A0A1M6X1R6</accession>
<proteinExistence type="predicted"/>
<evidence type="ECO:0000313" key="1">
    <source>
        <dbReference type="EMBL" id="SHK99962.1"/>
    </source>
</evidence>
<dbReference type="NCBIfam" id="TIGR01863">
    <property type="entry name" value="cas_Csd1"/>
    <property type="match status" value="1"/>
</dbReference>
<reference evidence="2" key="1">
    <citation type="submission" date="2016-11" db="EMBL/GenBank/DDBJ databases">
        <authorList>
            <person name="Varghese N."/>
            <person name="Submissions S."/>
        </authorList>
    </citation>
    <scope>NUCLEOTIDE SEQUENCE [LARGE SCALE GENOMIC DNA]</scope>
    <source>
        <strain evidence="2">USBA-503</strain>
    </source>
</reference>
<dbReference type="STRING" id="1830138.SAMN05443507_1319"/>
<dbReference type="CDD" id="cd09757">
    <property type="entry name" value="Cas8c_I-C"/>
    <property type="match status" value="1"/>
</dbReference>
<dbReference type="EMBL" id="FRAF01000031">
    <property type="protein sequence ID" value="SHK99962.1"/>
    <property type="molecule type" value="Genomic_DNA"/>
</dbReference>
<evidence type="ECO:0000313" key="2">
    <source>
        <dbReference type="Proteomes" id="UP000184016"/>
    </source>
</evidence>
<dbReference type="AlphaFoldDB" id="A0A1M6X1R6"/>
<keyword evidence="2" id="KW-1185">Reference proteome</keyword>
<dbReference type="RefSeq" id="WP_072875191.1">
    <property type="nucleotide sequence ID" value="NZ_FRAF01000031.1"/>
</dbReference>
<name>A0A1M6X1R6_9BACL</name>
<protein>
    <submittedName>
        <fullName evidence="1">CRISPR-associated protein, Csd1 family</fullName>
    </submittedName>
</protein>